<dbReference type="PANTHER" id="PTHR36978">
    <property type="entry name" value="P-LOOP CONTAINING NUCLEOTIDE TRIPHOSPHATE HYDROLASE"/>
    <property type="match status" value="1"/>
</dbReference>
<proteinExistence type="predicted"/>
<protein>
    <submittedName>
        <fullName evidence="1">P-loop containing protein</fullName>
    </submittedName>
</protein>
<comment type="caution">
    <text evidence="1">The sequence shown here is derived from an EMBL/GenBank/DDBJ whole genome shotgun (WGS) entry which is preliminary data.</text>
</comment>
<evidence type="ECO:0000313" key="2">
    <source>
        <dbReference type="Proteomes" id="UP000544331"/>
    </source>
</evidence>
<dbReference type="InterPro" id="IPR040632">
    <property type="entry name" value="Sulfotransfer_4"/>
</dbReference>
<dbReference type="OrthoDB" id="408152at2759"/>
<dbReference type="PANTHER" id="PTHR36978:SF8">
    <property type="entry name" value="NAD DEPENDENT EPIMERASE_DEHYDRATASE"/>
    <property type="match status" value="1"/>
</dbReference>
<accession>A0A8H5Z5V7</accession>
<keyword evidence="2" id="KW-1185">Reference proteome</keyword>
<dbReference type="SUPFAM" id="SSF52540">
    <property type="entry name" value="P-loop containing nucleoside triphosphate hydrolases"/>
    <property type="match status" value="1"/>
</dbReference>
<gene>
    <name evidence="1" type="ORF">FMUND_1625</name>
</gene>
<sequence length="200" mass="23728">MNTEKLLYPLRPPTRRRVDGKQMLVLCLGLSQSGTDSLRSALMILGYSDLYHGFVITGRQREDRTFWVPLMRQKLCDPNFQESIDFDAVLANCEAVTDGQANVFGEELLSYYLTAKVILGRRWNVNAWYESMKTCLEVFSWPMWMLSWFDMNICWLWWHFDLVMKGYYNGDFEKYGKQVSKEHYERLEKRMADDQRPCPE</sequence>
<dbReference type="Proteomes" id="UP000544331">
    <property type="component" value="Unassembled WGS sequence"/>
</dbReference>
<organism evidence="1 2">
    <name type="scientific">Fusarium mundagurra</name>
    <dbReference type="NCBI Taxonomy" id="1567541"/>
    <lineage>
        <taxon>Eukaryota</taxon>
        <taxon>Fungi</taxon>
        <taxon>Dikarya</taxon>
        <taxon>Ascomycota</taxon>
        <taxon>Pezizomycotina</taxon>
        <taxon>Sordariomycetes</taxon>
        <taxon>Hypocreomycetidae</taxon>
        <taxon>Hypocreales</taxon>
        <taxon>Nectriaceae</taxon>
        <taxon>Fusarium</taxon>
        <taxon>Fusarium fujikuroi species complex</taxon>
    </lineage>
</organism>
<dbReference type="Gene3D" id="3.40.50.300">
    <property type="entry name" value="P-loop containing nucleotide triphosphate hydrolases"/>
    <property type="match status" value="1"/>
</dbReference>
<dbReference type="AlphaFoldDB" id="A0A8H5Z5V7"/>
<dbReference type="Pfam" id="PF17784">
    <property type="entry name" value="Sulfotransfer_4"/>
    <property type="match status" value="1"/>
</dbReference>
<dbReference type="InterPro" id="IPR027417">
    <property type="entry name" value="P-loop_NTPase"/>
</dbReference>
<dbReference type="EMBL" id="JAAOAN010000059">
    <property type="protein sequence ID" value="KAF5723691.1"/>
    <property type="molecule type" value="Genomic_DNA"/>
</dbReference>
<name>A0A8H5Z5V7_9HYPO</name>
<reference evidence="1 2" key="1">
    <citation type="submission" date="2020-05" db="EMBL/GenBank/DDBJ databases">
        <title>Identification and distribution of gene clusters putatively required for synthesis of sphingolipid metabolism inhibitors in phylogenetically diverse species of the filamentous fungus Fusarium.</title>
        <authorList>
            <person name="Kim H.-S."/>
            <person name="Busman M."/>
            <person name="Brown D.W."/>
            <person name="Divon H."/>
            <person name="Uhlig S."/>
            <person name="Proctor R.H."/>
        </authorList>
    </citation>
    <scope>NUCLEOTIDE SEQUENCE [LARGE SCALE GENOMIC DNA]</scope>
    <source>
        <strain evidence="1 2">NRRL 66235</strain>
    </source>
</reference>
<evidence type="ECO:0000313" key="1">
    <source>
        <dbReference type="EMBL" id="KAF5723691.1"/>
    </source>
</evidence>